<feature type="region of interest" description="Disordered" evidence="5">
    <location>
        <begin position="93"/>
        <end position="112"/>
    </location>
</feature>
<keyword evidence="8" id="KW-1185">Reference proteome</keyword>
<evidence type="ECO:0000256" key="4">
    <source>
        <dbReference type="ARBA" id="ARBA00023242"/>
    </source>
</evidence>
<reference evidence="7 8" key="2">
    <citation type="journal article" date="2012" name="Open Biol.">
        <title>Characteristics of nucleosomes and linker DNA regions on the genome of the basidiomycete Mixia osmundae revealed by mono- and dinucleosome mapping.</title>
        <authorList>
            <person name="Nishida H."/>
            <person name="Kondo S."/>
            <person name="Matsumoto T."/>
            <person name="Suzuki Y."/>
            <person name="Yoshikawa H."/>
            <person name="Taylor T.D."/>
            <person name="Sugiyama J."/>
        </authorList>
    </citation>
    <scope>NUCLEOTIDE SEQUENCE [LARGE SCALE GENOMIC DNA]</scope>
    <source>
        <strain evidence="8">CBS 9802 / IAM 14324 / JCM 22182 / KY 12970</strain>
    </source>
</reference>
<reference evidence="7 8" key="1">
    <citation type="journal article" date="2011" name="J. Gen. Appl. Microbiol.">
        <title>Draft genome sequencing of the enigmatic basidiomycete Mixia osmundae.</title>
        <authorList>
            <person name="Nishida H."/>
            <person name="Nagatsuka Y."/>
            <person name="Sugiyama J."/>
        </authorList>
    </citation>
    <scope>NUCLEOTIDE SEQUENCE [LARGE SCALE GENOMIC DNA]</scope>
    <source>
        <strain evidence="8">CBS 9802 / IAM 14324 / JCM 22182 / KY 12970</strain>
    </source>
</reference>
<dbReference type="PANTHER" id="PTHR31200:SF1">
    <property type="entry name" value="INO80 COMPLEX SUBUNIT C"/>
    <property type="match status" value="1"/>
</dbReference>
<evidence type="ECO:0000313" key="8">
    <source>
        <dbReference type="Proteomes" id="UP000009131"/>
    </source>
</evidence>
<accession>G7E4H7</accession>
<comment type="caution">
    <text evidence="7">The sequence shown here is derived from an EMBL/GenBank/DDBJ whole genome shotgun (WGS) entry which is preliminary data.</text>
</comment>
<evidence type="ECO:0000256" key="2">
    <source>
        <dbReference type="ARBA" id="ARBA00023015"/>
    </source>
</evidence>
<evidence type="ECO:0000256" key="3">
    <source>
        <dbReference type="ARBA" id="ARBA00023163"/>
    </source>
</evidence>
<dbReference type="FunCoup" id="G7E4H7">
    <property type="interactions" value="169"/>
</dbReference>
<name>G7E4H7_MIXOS</name>
<evidence type="ECO:0000259" key="6">
    <source>
        <dbReference type="SMART" id="SM00993"/>
    </source>
</evidence>
<feature type="compositionally biased region" description="Basic residues" evidence="5">
    <location>
        <begin position="49"/>
        <end position="62"/>
    </location>
</feature>
<dbReference type="GO" id="GO:0006338">
    <property type="term" value="P:chromatin remodeling"/>
    <property type="evidence" value="ECO:0007669"/>
    <property type="project" value="InterPro"/>
</dbReference>
<dbReference type="HOGENOM" id="CLU_071116_2_0_1"/>
<feature type="region of interest" description="Disordered" evidence="5">
    <location>
        <begin position="1"/>
        <end position="62"/>
    </location>
</feature>
<dbReference type="AlphaFoldDB" id="G7E4H7"/>
<evidence type="ECO:0000313" key="7">
    <source>
        <dbReference type="EMBL" id="GAA97737.1"/>
    </source>
</evidence>
<dbReference type="eggNOG" id="KOG4137">
    <property type="taxonomic scope" value="Eukaryota"/>
</dbReference>
<keyword evidence="2" id="KW-0805">Transcription regulation</keyword>
<gene>
    <name evidence="7" type="primary">Mo04416</name>
    <name evidence="7" type="ORF">E5Q_04416</name>
</gene>
<keyword evidence="3" id="KW-0804">Transcription</keyword>
<dbReference type="SMART" id="SM00993">
    <property type="entry name" value="YL1_C"/>
    <property type="match status" value="1"/>
</dbReference>
<dbReference type="GO" id="GO:0031011">
    <property type="term" value="C:Ino80 complex"/>
    <property type="evidence" value="ECO:0007669"/>
    <property type="project" value="InterPro"/>
</dbReference>
<dbReference type="PANTHER" id="PTHR31200">
    <property type="entry name" value="INO80 COMPLEX SUBUNIT C"/>
    <property type="match status" value="1"/>
</dbReference>
<dbReference type="InParanoid" id="G7E4H7"/>
<feature type="domain" description="Vps72/YL1 C-terminal" evidence="6">
    <location>
        <begin position="140"/>
        <end position="169"/>
    </location>
</feature>
<feature type="compositionally biased region" description="Polar residues" evidence="5">
    <location>
        <begin position="99"/>
        <end position="108"/>
    </location>
</feature>
<dbReference type="InterPro" id="IPR013272">
    <property type="entry name" value="Vps72/YL1_C"/>
</dbReference>
<dbReference type="STRING" id="764103.G7E4H7"/>
<evidence type="ECO:0000256" key="5">
    <source>
        <dbReference type="SAM" id="MobiDB-lite"/>
    </source>
</evidence>
<protein>
    <recommendedName>
        <fullName evidence="6">Vps72/YL1 C-terminal domain-containing protein</fullName>
    </recommendedName>
</protein>
<dbReference type="Pfam" id="PF08265">
    <property type="entry name" value="YL1_C"/>
    <property type="match status" value="1"/>
</dbReference>
<proteinExistence type="predicted"/>
<dbReference type="OrthoDB" id="49520at2759"/>
<dbReference type="EMBL" id="BABT02000134">
    <property type="protein sequence ID" value="GAA97737.1"/>
    <property type="molecule type" value="Genomic_DNA"/>
</dbReference>
<sequence>MRGSRQRLEWGIMAPPRKNALATESGSATPALPSLAEQLSYADDPRPFKNPHYKPSAQRRNKSLKQMLAAERDRYTLKGQKKVLPASTSMVVKLGGKKGSSQPDTARNSPDEEAARLVRTEEYISYMNVEAPPSVLPAKKYCDLTGLVAPYVDPRSTLRYHNAECYEVLKTFPQSTDQSYLAVRGNSSIIK</sequence>
<dbReference type="InterPro" id="IPR029525">
    <property type="entry name" value="INO80C/Ies6"/>
</dbReference>
<evidence type="ECO:0000256" key="1">
    <source>
        <dbReference type="ARBA" id="ARBA00004123"/>
    </source>
</evidence>
<organism evidence="7 8">
    <name type="scientific">Mixia osmundae (strain CBS 9802 / IAM 14324 / JCM 22182 / KY 12970)</name>
    <dbReference type="NCBI Taxonomy" id="764103"/>
    <lineage>
        <taxon>Eukaryota</taxon>
        <taxon>Fungi</taxon>
        <taxon>Dikarya</taxon>
        <taxon>Basidiomycota</taxon>
        <taxon>Pucciniomycotina</taxon>
        <taxon>Mixiomycetes</taxon>
        <taxon>Mixiales</taxon>
        <taxon>Mixiaceae</taxon>
        <taxon>Mixia</taxon>
    </lineage>
</organism>
<dbReference type="Proteomes" id="UP000009131">
    <property type="component" value="Unassembled WGS sequence"/>
</dbReference>
<keyword evidence="4" id="KW-0539">Nucleus</keyword>
<comment type="subcellular location">
    <subcellularLocation>
        <location evidence="1">Nucleus</location>
    </subcellularLocation>
</comment>